<name>A0ABU5VZG7_9BACT</name>
<comment type="caution">
    <text evidence="2">The sequence shown here is derived from an EMBL/GenBank/DDBJ whole genome shotgun (WGS) entry which is preliminary data.</text>
</comment>
<keyword evidence="1" id="KW-0732">Signal</keyword>
<proteinExistence type="predicted"/>
<dbReference type="EMBL" id="JAYGJQ010000002">
    <property type="protein sequence ID" value="MEA9357719.1"/>
    <property type="molecule type" value="Genomic_DNA"/>
</dbReference>
<feature type="signal peptide" evidence="1">
    <location>
        <begin position="1"/>
        <end position="18"/>
    </location>
</feature>
<dbReference type="RefSeq" id="WP_323577853.1">
    <property type="nucleotide sequence ID" value="NZ_JAYGJQ010000002.1"/>
</dbReference>
<feature type="chain" id="PRO_5045097362" evidence="1">
    <location>
        <begin position="19"/>
        <end position="101"/>
    </location>
</feature>
<evidence type="ECO:0000313" key="2">
    <source>
        <dbReference type="EMBL" id="MEA9357719.1"/>
    </source>
</evidence>
<keyword evidence="3" id="KW-1185">Reference proteome</keyword>
<evidence type="ECO:0000256" key="1">
    <source>
        <dbReference type="SAM" id="SignalP"/>
    </source>
</evidence>
<gene>
    <name evidence="2" type="ORF">SHI21_15925</name>
</gene>
<dbReference type="Proteomes" id="UP001302274">
    <property type="component" value="Unassembled WGS sequence"/>
</dbReference>
<organism evidence="2 3">
    <name type="scientific">Bacteriovorax antarcticus</name>
    <dbReference type="NCBI Taxonomy" id="3088717"/>
    <lineage>
        <taxon>Bacteria</taxon>
        <taxon>Pseudomonadati</taxon>
        <taxon>Bdellovibrionota</taxon>
        <taxon>Bacteriovoracia</taxon>
        <taxon>Bacteriovoracales</taxon>
        <taxon>Bacteriovoracaceae</taxon>
        <taxon>Bacteriovorax</taxon>
    </lineage>
</organism>
<protein>
    <submittedName>
        <fullName evidence="2">Uncharacterized protein</fullName>
    </submittedName>
</protein>
<evidence type="ECO:0000313" key="3">
    <source>
        <dbReference type="Proteomes" id="UP001302274"/>
    </source>
</evidence>
<reference evidence="2 3" key="1">
    <citation type="submission" date="2023-11" db="EMBL/GenBank/DDBJ databases">
        <title>A Novel Polar Bacteriovorax (B. antarcticus) Isolated from the Biocrust in Antarctica.</title>
        <authorList>
            <person name="Mun W."/>
            <person name="Choi S.Y."/>
            <person name="Mitchell R.J."/>
        </authorList>
    </citation>
    <scope>NUCLEOTIDE SEQUENCE [LARGE SCALE GENOMIC DNA]</scope>
    <source>
        <strain evidence="2 3">PP10</strain>
    </source>
</reference>
<accession>A0ABU5VZG7</accession>
<sequence>MKSLIAILALAVTANVFAYSVTDSSVLTSAAPFLSSATTSGSLGKVQANAIINDAQEMLQTGETSSFLSQKIKETQDLNAGASESEALDILIESAQSLLSK</sequence>